<sequence length="298" mass="32813">MMGLWMLLLLHLPLSNAPLIEDVGEECDLNVVGVSLPAPSNVSISSFQHGAYSQLPTRSRDPVQHPLHCPNHPPQSFSSPSLYFLLLWRKNSWRPVVGCLDLMAGQICNLTRAFKNPYSHYKARVQAFTPTQKSNWTVSGWFKPLSDTVLGPPDVSVSGCGNCLILQLRVPATSGLQQGLQLGLQLKDLYREAILHVKRTRDGAEFSLNLPYSEENVITYLQPGVEYCVTVSVTGLFNSNLVPSKPYCAFTSPPPPRSSLYVVFGLLGAFSLLGFLFIGLVFHGGQLSFKLLRKPSGN</sequence>
<keyword evidence="5" id="KW-1185">Reference proteome</keyword>
<evidence type="ECO:0000313" key="4">
    <source>
        <dbReference type="Ensembl" id="ENSLCAP00010031072.1"/>
    </source>
</evidence>
<dbReference type="InterPro" id="IPR050650">
    <property type="entry name" value="Type-II_Cytokine-TF_Rcpt"/>
</dbReference>
<proteinExistence type="predicted"/>
<accession>A0A4W6E1N5</accession>
<feature type="chain" id="PRO_5021312112" description="Interferon/interleukin receptor domain-containing protein" evidence="2">
    <location>
        <begin position="18"/>
        <end position="298"/>
    </location>
</feature>
<evidence type="ECO:0000259" key="3">
    <source>
        <dbReference type="Pfam" id="PF09294"/>
    </source>
</evidence>
<reference evidence="4" key="3">
    <citation type="submission" date="2025-09" db="UniProtKB">
        <authorList>
            <consortium name="Ensembl"/>
        </authorList>
    </citation>
    <scope>IDENTIFICATION</scope>
</reference>
<dbReference type="Gene3D" id="2.60.40.10">
    <property type="entry name" value="Immunoglobulins"/>
    <property type="match status" value="1"/>
</dbReference>
<keyword evidence="1" id="KW-1133">Transmembrane helix</keyword>
<feature type="domain" description="Interferon/interleukin receptor" evidence="3">
    <location>
        <begin position="148"/>
        <end position="251"/>
    </location>
</feature>
<dbReference type="PANTHER" id="PTHR20859:SF53">
    <property type="entry name" value="INTERLEUKIN-22 RECEPTOR SUBUNIT ALPHA-1"/>
    <property type="match status" value="1"/>
</dbReference>
<evidence type="ECO:0000256" key="1">
    <source>
        <dbReference type="SAM" id="Phobius"/>
    </source>
</evidence>
<keyword evidence="1" id="KW-0472">Membrane</keyword>
<keyword evidence="2" id="KW-0732">Signal</keyword>
<organism evidence="4 5">
    <name type="scientific">Lates calcarifer</name>
    <name type="common">Barramundi</name>
    <name type="synonym">Holocentrus calcarifer</name>
    <dbReference type="NCBI Taxonomy" id="8187"/>
    <lineage>
        <taxon>Eukaryota</taxon>
        <taxon>Metazoa</taxon>
        <taxon>Chordata</taxon>
        <taxon>Craniata</taxon>
        <taxon>Vertebrata</taxon>
        <taxon>Euteleostomi</taxon>
        <taxon>Actinopterygii</taxon>
        <taxon>Neopterygii</taxon>
        <taxon>Teleostei</taxon>
        <taxon>Neoteleostei</taxon>
        <taxon>Acanthomorphata</taxon>
        <taxon>Carangaria</taxon>
        <taxon>Carangaria incertae sedis</taxon>
        <taxon>Centropomidae</taxon>
        <taxon>Lates</taxon>
    </lineage>
</organism>
<dbReference type="PANTHER" id="PTHR20859">
    <property type="entry name" value="INTERFERON/INTERLEUKIN RECEPTOR"/>
    <property type="match status" value="1"/>
</dbReference>
<evidence type="ECO:0000256" key="2">
    <source>
        <dbReference type="SAM" id="SignalP"/>
    </source>
</evidence>
<dbReference type="SUPFAM" id="SSF49265">
    <property type="entry name" value="Fibronectin type III"/>
    <property type="match status" value="2"/>
</dbReference>
<dbReference type="Pfam" id="PF09294">
    <property type="entry name" value="Interfer-bind"/>
    <property type="match status" value="1"/>
</dbReference>
<dbReference type="InParanoid" id="A0A4W6E1N5"/>
<dbReference type="InterPro" id="IPR015373">
    <property type="entry name" value="Interferon/interleukin_rcp_dom"/>
</dbReference>
<feature type="signal peptide" evidence="2">
    <location>
        <begin position="1"/>
        <end position="17"/>
    </location>
</feature>
<dbReference type="AlphaFoldDB" id="A0A4W6E1N5"/>
<reference evidence="4" key="2">
    <citation type="submission" date="2025-08" db="UniProtKB">
        <authorList>
            <consortium name="Ensembl"/>
        </authorList>
    </citation>
    <scope>IDENTIFICATION</scope>
</reference>
<dbReference type="InterPro" id="IPR013783">
    <property type="entry name" value="Ig-like_fold"/>
</dbReference>
<dbReference type="GO" id="GO:0004896">
    <property type="term" value="F:cytokine receptor activity"/>
    <property type="evidence" value="ECO:0007669"/>
    <property type="project" value="TreeGrafter"/>
</dbReference>
<dbReference type="GO" id="GO:0005886">
    <property type="term" value="C:plasma membrane"/>
    <property type="evidence" value="ECO:0007669"/>
    <property type="project" value="TreeGrafter"/>
</dbReference>
<protein>
    <recommendedName>
        <fullName evidence="3">Interferon/interleukin receptor domain-containing protein</fullName>
    </recommendedName>
</protein>
<dbReference type="Ensembl" id="ENSLCAT00010031767.1">
    <property type="protein sequence ID" value="ENSLCAP00010031072.1"/>
    <property type="gene ID" value="ENSLCAG00010014599.1"/>
</dbReference>
<dbReference type="GeneTree" id="ENSGT00940000173067"/>
<dbReference type="Proteomes" id="UP000314980">
    <property type="component" value="Unassembled WGS sequence"/>
</dbReference>
<dbReference type="InterPro" id="IPR036116">
    <property type="entry name" value="FN3_sf"/>
</dbReference>
<keyword evidence="1" id="KW-0812">Transmembrane</keyword>
<evidence type="ECO:0000313" key="5">
    <source>
        <dbReference type="Proteomes" id="UP000314980"/>
    </source>
</evidence>
<dbReference type="STRING" id="8187.ENSLCAP00010031072"/>
<name>A0A4W6E1N5_LATCA</name>
<reference evidence="5" key="1">
    <citation type="submission" date="2015-09" db="EMBL/GenBank/DDBJ databases">
        <authorList>
            <person name="Sai Rama Sridatta P."/>
        </authorList>
    </citation>
    <scope>NUCLEOTIDE SEQUENCE [LARGE SCALE GENOMIC DNA]</scope>
</reference>
<feature type="transmembrane region" description="Helical" evidence="1">
    <location>
        <begin position="260"/>
        <end position="284"/>
    </location>
</feature>